<dbReference type="RefSeq" id="XP_045140342.1">
    <property type="nucleotide sequence ID" value="XM_045284407.1"/>
</dbReference>
<reference evidence="2" key="1">
    <citation type="submission" date="2025-08" db="UniProtKB">
        <authorList>
            <consortium name="RefSeq"/>
        </authorList>
    </citation>
    <scope>IDENTIFICATION</scope>
</reference>
<evidence type="ECO:0000313" key="1">
    <source>
        <dbReference type="Proteomes" id="UP000694863"/>
    </source>
</evidence>
<sequence>MNTHNAPMLLDLAIQNIVRDEDLVIPILEWLPEHIFLPLLEVAVTGRHYKTLRAIIGDWPYPYLSLRVLRGVEKPHQDILKALLDGVDDLFLQKIHPKRSKLQVLDLRENTVTNAWYGGSGSMAGSSACSVKELVDAHHRRKRQKVGESMLEERQLFDPLVVLIDGLIENGGPDESLTYLIERVQQREDILHLCCSRLELVNVPRNFFLIEKMMETLQLDFIEELVMKSTWEVDILGSFAPYLGQMVNLRKLTLSRAIMHFWLPQDDEQEAENLFVQFTSQFAQLQQLKELTVEYVHCLHGRWEQVLKYLKNPLEFLCITSLPLLTSDSNYLSMCPSTSHLKSLHLKDIIQTTLDPELLHVLLMRSSATLQDLDLSGCRFSNNFFFSILPVLGQCSQLQSFSFYGNSLSMADLGTLLRRILLLHKLTFLELPVPFDCYLDNTDSPHQRTLQLHMDKLRDIVLESGRQPKEMASHRDSDREHDSIAVRL</sequence>
<proteinExistence type="predicted"/>
<name>A0AC55CJD1_ECHTE</name>
<organism evidence="1 2">
    <name type="scientific">Echinops telfairi</name>
    <name type="common">Lesser hedgehog tenrec</name>
    <dbReference type="NCBI Taxonomy" id="9371"/>
    <lineage>
        <taxon>Eukaryota</taxon>
        <taxon>Metazoa</taxon>
        <taxon>Chordata</taxon>
        <taxon>Craniata</taxon>
        <taxon>Vertebrata</taxon>
        <taxon>Euteleostomi</taxon>
        <taxon>Mammalia</taxon>
        <taxon>Eutheria</taxon>
        <taxon>Afrotheria</taxon>
        <taxon>Tenrecidae</taxon>
        <taxon>Tenrecinae</taxon>
        <taxon>Echinops</taxon>
    </lineage>
</organism>
<evidence type="ECO:0000313" key="2">
    <source>
        <dbReference type="RefSeq" id="XP_045140342.1"/>
    </source>
</evidence>
<gene>
    <name evidence="2" type="primary">LOC101645855</name>
</gene>
<accession>A0AC55CJD1</accession>
<protein>
    <submittedName>
        <fullName evidence="2">Melanoma antigen preferentially expressed in tumors-like</fullName>
    </submittedName>
</protein>
<dbReference type="Proteomes" id="UP000694863">
    <property type="component" value="Unplaced"/>
</dbReference>
<keyword evidence="1" id="KW-1185">Reference proteome</keyword>